<keyword evidence="4" id="KW-1185">Reference proteome</keyword>
<accession>A0A9P7Y666</accession>
<gene>
    <name evidence="3" type="ORF">BJ875DRAFT_250445</name>
</gene>
<dbReference type="InterPro" id="IPR018620">
    <property type="entry name" value="Ubiquitin3-bd_protein_But2_C"/>
</dbReference>
<protein>
    <recommendedName>
        <fullName evidence="2">Ubiquitin 3 binding protein But2 C-terminal domain-containing protein</fullName>
    </recommendedName>
</protein>
<organism evidence="3 4">
    <name type="scientific">Amylocarpus encephaloides</name>
    <dbReference type="NCBI Taxonomy" id="45428"/>
    <lineage>
        <taxon>Eukaryota</taxon>
        <taxon>Fungi</taxon>
        <taxon>Dikarya</taxon>
        <taxon>Ascomycota</taxon>
        <taxon>Pezizomycotina</taxon>
        <taxon>Leotiomycetes</taxon>
        <taxon>Helotiales</taxon>
        <taxon>Helotiales incertae sedis</taxon>
        <taxon>Amylocarpus</taxon>
    </lineage>
</organism>
<evidence type="ECO:0000313" key="3">
    <source>
        <dbReference type="EMBL" id="KAG9228308.1"/>
    </source>
</evidence>
<sequence length="190" mass="21010">MYFQQISILLLAGISTIAATPTPTVQKRWPCQVAIPEYARVEEARPVESYLPGFLIAQDSHHTNRKDAFVQFDIPAGSYGCQLEASFPASYPITSSGNTQVYVYSTDKALTYGKPNQLDASWAYCPAPVSHVGTISFKSETWGVTRSVINSFQCKEKMTYRFKMSTDSEAAGSVQFEQNSGAGLRMVYNC</sequence>
<feature type="chain" id="PRO_5040229516" description="Ubiquitin 3 binding protein But2 C-terminal domain-containing protein" evidence="1">
    <location>
        <begin position="20"/>
        <end position="190"/>
    </location>
</feature>
<name>A0A9P7Y666_9HELO</name>
<reference evidence="3" key="1">
    <citation type="journal article" date="2021" name="IMA Fungus">
        <title>Genomic characterization of three marine fungi, including Emericellopsis atlantica sp. nov. with signatures of a generalist lifestyle and marine biomass degradation.</title>
        <authorList>
            <person name="Hagestad O.C."/>
            <person name="Hou L."/>
            <person name="Andersen J.H."/>
            <person name="Hansen E.H."/>
            <person name="Altermark B."/>
            <person name="Li C."/>
            <person name="Kuhnert E."/>
            <person name="Cox R.J."/>
            <person name="Crous P.W."/>
            <person name="Spatafora J.W."/>
            <person name="Lail K."/>
            <person name="Amirebrahimi M."/>
            <person name="Lipzen A."/>
            <person name="Pangilinan J."/>
            <person name="Andreopoulos W."/>
            <person name="Hayes R.D."/>
            <person name="Ng V."/>
            <person name="Grigoriev I.V."/>
            <person name="Jackson S.A."/>
            <person name="Sutton T.D.S."/>
            <person name="Dobson A.D.W."/>
            <person name="Rama T."/>
        </authorList>
    </citation>
    <scope>NUCLEOTIDE SEQUENCE</scope>
    <source>
        <strain evidence="3">TRa018bII</strain>
    </source>
</reference>
<dbReference type="AlphaFoldDB" id="A0A9P7Y666"/>
<proteinExistence type="predicted"/>
<dbReference type="Proteomes" id="UP000824998">
    <property type="component" value="Unassembled WGS sequence"/>
</dbReference>
<feature type="signal peptide" evidence="1">
    <location>
        <begin position="1"/>
        <end position="19"/>
    </location>
</feature>
<dbReference type="OrthoDB" id="5308323at2759"/>
<evidence type="ECO:0000313" key="4">
    <source>
        <dbReference type="Proteomes" id="UP000824998"/>
    </source>
</evidence>
<evidence type="ECO:0000256" key="1">
    <source>
        <dbReference type="SAM" id="SignalP"/>
    </source>
</evidence>
<evidence type="ECO:0000259" key="2">
    <source>
        <dbReference type="Pfam" id="PF09792"/>
    </source>
</evidence>
<feature type="domain" description="Ubiquitin 3 binding protein But2 C-terminal" evidence="2">
    <location>
        <begin position="64"/>
        <end position="179"/>
    </location>
</feature>
<keyword evidence="1" id="KW-0732">Signal</keyword>
<comment type="caution">
    <text evidence="3">The sequence shown here is derived from an EMBL/GenBank/DDBJ whole genome shotgun (WGS) entry which is preliminary data.</text>
</comment>
<dbReference type="Pfam" id="PF09792">
    <property type="entry name" value="But2"/>
    <property type="match status" value="1"/>
</dbReference>
<dbReference type="EMBL" id="MU251984">
    <property type="protein sequence ID" value="KAG9228308.1"/>
    <property type="molecule type" value="Genomic_DNA"/>
</dbReference>